<evidence type="ECO:0000313" key="2">
    <source>
        <dbReference type="EMBL" id="MFC5603407.1"/>
    </source>
</evidence>
<feature type="transmembrane region" description="Helical" evidence="1">
    <location>
        <begin position="12"/>
        <end position="31"/>
    </location>
</feature>
<keyword evidence="1" id="KW-0472">Membrane</keyword>
<gene>
    <name evidence="2" type="ORF">ACFPTP_09230</name>
</gene>
<protein>
    <submittedName>
        <fullName evidence="2">Uncharacterized protein</fullName>
    </submittedName>
</protein>
<sequence length="189" mass="22298">MSERKLENKVLWITNGALLLIVLCLILILYTKDFLSIPSLFYEPSFIGAISGTITSGAIAVTIMHSQFRQSLRLKEKEDLNKELKAIQLFTQTIFNLNNHLSFRYIVGKQKESLDAFALRRERLLQMRTNELLTQVKQEDFSHVSHELYLKVMYNLLAYQTQIELFEENPQRYMFANWQRKVIRTQRCC</sequence>
<feature type="transmembrane region" description="Helical" evidence="1">
    <location>
        <begin position="46"/>
        <end position="65"/>
    </location>
</feature>
<dbReference type="RefSeq" id="WP_381443821.1">
    <property type="nucleotide sequence ID" value="NZ_JBHSNP010000011.1"/>
</dbReference>
<keyword evidence="3" id="KW-1185">Reference proteome</keyword>
<evidence type="ECO:0000313" key="3">
    <source>
        <dbReference type="Proteomes" id="UP001596071"/>
    </source>
</evidence>
<evidence type="ECO:0000256" key="1">
    <source>
        <dbReference type="SAM" id="Phobius"/>
    </source>
</evidence>
<organism evidence="2 3">
    <name type="scientific">Sporosarcina koreensis</name>
    <dbReference type="NCBI Taxonomy" id="334735"/>
    <lineage>
        <taxon>Bacteria</taxon>
        <taxon>Bacillati</taxon>
        <taxon>Bacillota</taxon>
        <taxon>Bacilli</taxon>
        <taxon>Bacillales</taxon>
        <taxon>Caryophanaceae</taxon>
        <taxon>Sporosarcina</taxon>
    </lineage>
</organism>
<proteinExistence type="predicted"/>
<dbReference type="Proteomes" id="UP001596071">
    <property type="component" value="Unassembled WGS sequence"/>
</dbReference>
<accession>A0ABW0TXG1</accession>
<name>A0ABW0TXG1_9BACL</name>
<comment type="caution">
    <text evidence="2">The sequence shown here is derived from an EMBL/GenBank/DDBJ whole genome shotgun (WGS) entry which is preliminary data.</text>
</comment>
<keyword evidence="1" id="KW-0812">Transmembrane</keyword>
<reference evidence="3" key="1">
    <citation type="journal article" date="2019" name="Int. J. Syst. Evol. Microbiol.">
        <title>The Global Catalogue of Microorganisms (GCM) 10K type strain sequencing project: providing services to taxonomists for standard genome sequencing and annotation.</title>
        <authorList>
            <consortium name="The Broad Institute Genomics Platform"/>
            <consortium name="The Broad Institute Genome Sequencing Center for Infectious Disease"/>
            <person name="Wu L."/>
            <person name="Ma J."/>
        </authorList>
    </citation>
    <scope>NUCLEOTIDE SEQUENCE [LARGE SCALE GENOMIC DNA]</scope>
    <source>
        <strain evidence="3">KACC 11299</strain>
    </source>
</reference>
<dbReference type="EMBL" id="JBHSNP010000011">
    <property type="protein sequence ID" value="MFC5603407.1"/>
    <property type="molecule type" value="Genomic_DNA"/>
</dbReference>
<keyword evidence="1" id="KW-1133">Transmembrane helix</keyword>